<keyword evidence="1" id="KW-0812">Transmembrane</keyword>
<evidence type="ECO:0000313" key="4">
    <source>
        <dbReference type="Proteomes" id="UP000789831"/>
    </source>
</evidence>
<dbReference type="Proteomes" id="UP000789831">
    <property type="component" value="Unassembled WGS sequence"/>
</dbReference>
<keyword evidence="4" id="KW-1185">Reference proteome</keyword>
<keyword evidence="1" id="KW-0472">Membrane</keyword>
<dbReference type="OrthoDB" id="196547at2759"/>
<accession>A0A9N9BJZ9</accession>
<feature type="transmembrane region" description="Helical" evidence="1">
    <location>
        <begin position="266"/>
        <end position="285"/>
    </location>
</feature>
<dbReference type="InterPro" id="IPR036305">
    <property type="entry name" value="RGS_sf"/>
</dbReference>
<name>A0A9N9BJZ9_9GLOM</name>
<dbReference type="EMBL" id="CAJVPL010001428">
    <property type="protein sequence ID" value="CAG8570696.1"/>
    <property type="molecule type" value="Genomic_DNA"/>
</dbReference>
<evidence type="ECO:0000256" key="1">
    <source>
        <dbReference type="SAM" id="Phobius"/>
    </source>
</evidence>
<dbReference type="PANTHER" id="PTHR10845">
    <property type="entry name" value="REGULATOR OF G PROTEIN SIGNALING"/>
    <property type="match status" value="1"/>
</dbReference>
<dbReference type="AlphaFoldDB" id="A0A9N9BJZ9"/>
<evidence type="ECO:0000313" key="3">
    <source>
        <dbReference type="EMBL" id="CAG8570696.1"/>
    </source>
</evidence>
<evidence type="ECO:0000259" key="2">
    <source>
        <dbReference type="PROSITE" id="PS50132"/>
    </source>
</evidence>
<dbReference type="Pfam" id="PF14340">
    <property type="entry name" value="DUF4395"/>
    <property type="match status" value="1"/>
</dbReference>
<dbReference type="PROSITE" id="PS50132">
    <property type="entry name" value="RGS"/>
    <property type="match status" value="1"/>
</dbReference>
<dbReference type="Pfam" id="PF00615">
    <property type="entry name" value="RGS"/>
    <property type="match status" value="1"/>
</dbReference>
<feature type="domain" description="RGS" evidence="2">
    <location>
        <begin position="88"/>
        <end position="193"/>
    </location>
</feature>
<dbReference type="Gene3D" id="1.10.167.10">
    <property type="entry name" value="Regulator of G-protein Signalling 4, domain 2"/>
    <property type="match status" value="1"/>
</dbReference>
<dbReference type="InterPro" id="IPR044926">
    <property type="entry name" value="RGS_subdomain_2"/>
</dbReference>
<proteinExistence type="predicted"/>
<organism evidence="3 4">
    <name type="scientific">Ambispora gerdemannii</name>
    <dbReference type="NCBI Taxonomy" id="144530"/>
    <lineage>
        <taxon>Eukaryota</taxon>
        <taxon>Fungi</taxon>
        <taxon>Fungi incertae sedis</taxon>
        <taxon>Mucoromycota</taxon>
        <taxon>Glomeromycotina</taxon>
        <taxon>Glomeromycetes</taxon>
        <taxon>Archaeosporales</taxon>
        <taxon>Ambisporaceae</taxon>
        <taxon>Ambispora</taxon>
    </lineage>
</organism>
<feature type="transmembrane region" description="Helical" evidence="1">
    <location>
        <begin position="291"/>
        <end position="311"/>
    </location>
</feature>
<reference evidence="3" key="1">
    <citation type="submission" date="2021-06" db="EMBL/GenBank/DDBJ databases">
        <authorList>
            <person name="Kallberg Y."/>
            <person name="Tangrot J."/>
            <person name="Rosling A."/>
        </authorList>
    </citation>
    <scope>NUCLEOTIDE SEQUENCE</scope>
    <source>
        <strain evidence="3">MT106</strain>
    </source>
</reference>
<dbReference type="PANTHER" id="PTHR10845:SF192">
    <property type="entry name" value="DOUBLE HIT, ISOFORM B"/>
    <property type="match status" value="1"/>
</dbReference>
<dbReference type="SMART" id="SM00315">
    <property type="entry name" value="RGS"/>
    <property type="match status" value="1"/>
</dbReference>
<gene>
    <name evidence="3" type="ORF">AGERDE_LOCUS7623</name>
</gene>
<dbReference type="InterPro" id="IPR016137">
    <property type="entry name" value="RGS"/>
</dbReference>
<sequence length="359" mass="40953">MSQETKVNMPQEAPTYSPNLKSSASLQACACNSSDSNCQIQQHLLQPSMKSWNPHRYSLQKAVVVGEVASLQDVLRGKNSPPFDLASFRVFAEGKMCVELIDFWCDVEKFRIIDPVAHEAQARYIYETYISEQGVKEINLSSVMRKRVHKRLLEGIKTADPTIFDETQNETQLLLLADVYPKFINYVHLRKNLILSRNIALWCINMPSLKQFFTFPSPVNEAESRVIAGPRLDPQAFIVIFVLRPLFEDILPIIRSKYVPSVPKHFAQICGLFFSLFGTLFWFLNYHVVSFIFWGVLFTAASFAAIFDFCIACESIYFGARHGWLPKTWCEDCTTNYVTGKKTSAKAIDRKVSETETLV</sequence>
<keyword evidence="1" id="KW-1133">Transmembrane helix</keyword>
<protein>
    <submittedName>
        <fullName evidence="3">10400_t:CDS:1</fullName>
    </submittedName>
</protein>
<dbReference type="SUPFAM" id="SSF48097">
    <property type="entry name" value="Regulator of G-protein signaling, RGS"/>
    <property type="match status" value="1"/>
</dbReference>
<dbReference type="InterPro" id="IPR025508">
    <property type="entry name" value="DUF4395"/>
</dbReference>
<dbReference type="PRINTS" id="PR01301">
    <property type="entry name" value="RGSPROTEIN"/>
</dbReference>
<dbReference type="CDD" id="cd07440">
    <property type="entry name" value="RGS"/>
    <property type="match status" value="1"/>
</dbReference>
<comment type="caution">
    <text evidence="3">The sequence shown here is derived from an EMBL/GenBank/DDBJ whole genome shotgun (WGS) entry which is preliminary data.</text>
</comment>